<evidence type="ECO:0000256" key="2">
    <source>
        <dbReference type="ARBA" id="ARBA00022741"/>
    </source>
</evidence>
<dbReference type="InterPro" id="IPR027417">
    <property type="entry name" value="P-loop_NTPase"/>
</dbReference>
<evidence type="ECO:0000313" key="7">
    <source>
        <dbReference type="Proteomes" id="UP000006787"/>
    </source>
</evidence>
<feature type="domain" description="ABC transporter" evidence="5">
    <location>
        <begin position="2"/>
        <end position="238"/>
    </location>
</feature>
<dbReference type="PANTHER" id="PTHR42794">
    <property type="entry name" value="HEMIN IMPORT ATP-BINDING PROTEIN HMUV"/>
    <property type="match status" value="1"/>
</dbReference>
<dbReference type="Pfam" id="PF00005">
    <property type="entry name" value="ABC_tran"/>
    <property type="match status" value="1"/>
</dbReference>
<dbReference type="GO" id="GO:0016887">
    <property type="term" value="F:ATP hydrolysis activity"/>
    <property type="evidence" value="ECO:0007669"/>
    <property type="project" value="InterPro"/>
</dbReference>
<proteinExistence type="predicted"/>
<dbReference type="PANTHER" id="PTHR42794:SF1">
    <property type="entry name" value="HEMIN IMPORT ATP-BINDING PROTEIN HMUV"/>
    <property type="match status" value="1"/>
</dbReference>
<dbReference type="Gene3D" id="3.40.50.300">
    <property type="entry name" value="P-loop containing nucleotide triphosphate hydrolases"/>
    <property type="match status" value="1"/>
</dbReference>
<dbReference type="Proteomes" id="UP000006787">
    <property type="component" value="Unassembled WGS sequence"/>
</dbReference>
<dbReference type="InterPro" id="IPR003439">
    <property type="entry name" value="ABC_transporter-like_ATP-bd"/>
</dbReference>
<dbReference type="EMBL" id="AMQS01000002">
    <property type="protein sequence ID" value="EKF52311.1"/>
    <property type="molecule type" value="Genomic_DNA"/>
</dbReference>
<sequence length="259" mass="30190">MLEIKNLAVAYDNKKVLQEINLSVETGQRLAIIGPNGSGKTTLLKSILGLIEHQGQIKFNNRSLSSFKRLERAEKVALLSQNPTLYFSYTVYETLMLGLYTQLRKRFMAVAGREDKERVLQVMKELNLYEIRKRQLSTLSGGQLQRVFFARTLLQNPDIILLDEPNNHLDIYYQLEMLRYLDKYLDQEKTVIAVFHDINLALSFSENNLVLKEGKVLSHGKAEEILTRDFLIQLYQTDVLDYMLKKHTFWQKIEEKKKS</sequence>
<evidence type="ECO:0000313" key="6">
    <source>
        <dbReference type="EMBL" id="EKF52311.1"/>
    </source>
</evidence>
<evidence type="ECO:0000256" key="3">
    <source>
        <dbReference type="ARBA" id="ARBA00022840"/>
    </source>
</evidence>
<dbReference type="GO" id="GO:0005524">
    <property type="term" value="F:ATP binding"/>
    <property type="evidence" value="ECO:0007669"/>
    <property type="project" value="UniProtKB-KW"/>
</dbReference>
<dbReference type="PROSITE" id="PS00211">
    <property type="entry name" value="ABC_TRANSPORTER_1"/>
    <property type="match status" value="1"/>
</dbReference>
<dbReference type="PATRIC" id="fig|1231377.3.peg.192"/>
<name>K2PXY8_9LACT</name>
<keyword evidence="2" id="KW-0547">Nucleotide-binding</keyword>
<gene>
    <name evidence="6" type="ORF">C426_0193</name>
</gene>
<keyword evidence="3 6" id="KW-0067">ATP-binding</keyword>
<dbReference type="InterPro" id="IPR017871">
    <property type="entry name" value="ABC_transporter-like_CS"/>
</dbReference>
<comment type="caution">
    <text evidence="6">The sequence shown here is derived from an EMBL/GenBank/DDBJ whole genome shotgun (WGS) entry which is preliminary data.</text>
</comment>
<dbReference type="SMART" id="SM00382">
    <property type="entry name" value="AAA"/>
    <property type="match status" value="1"/>
</dbReference>
<dbReference type="eggNOG" id="COG1120">
    <property type="taxonomic scope" value="Bacteria"/>
</dbReference>
<dbReference type="SUPFAM" id="SSF52540">
    <property type="entry name" value="P-loop containing nucleoside triphosphate hydrolases"/>
    <property type="match status" value="1"/>
</dbReference>
<dbReference type="CDD" id="cd03214">
    <property type="entry name" value="ABC_Iron-Siderophores_B12_Hemin"/>
    <property type="match status" value="1"/>
</dbReference>
<reference evidence="6 7" key="1">
    <citation type="journal article" date="2012" name="J. Bacteriol.">
        <title>Genome Sequence of the Bacteriocin-Producing Strain Lactococcus garvieae DCC43.</title>
        <authorList>
            <person name="Gabrielsen C."/>
            <person name="Brede D.A."/>
            <person name="Hernandez P.E."/>
            <person name="Nes I.F."/>
            <person name="Diep D.B."/>
        </authorList>
    </citation>
    <scope>NUCLEOTIDE SEQUENCE [LARGE SCALE GENOMIC DNA]</scope>
    <source>
        <strain evidence="6 7">DCC43</strain>
    </source>
</reference>
<keyword evidence="1" id="KW-0813">Transport</keyword>
<protein>
    <submittedName>
        <fullName evidence="6">Iron compound ABC transporter, ATP-binding protein</fullName>
    </submittedName>
</protein>
<dbReference type="FunFam" id="3.40.50.300:FF:000134">
    <property type="entry name" value="Iron-enterobactin ABC transporter ATP-binding protein"/>
    <property type="match status" value="1"/>
</dbReference>
<evidence type="ECO:0000256" key="4">
    <source>
        <dbReference type="ARBA" id="ARBA00022967"/>
    </source>
</evidence>
<keyword evidence="4" id="KW-1278">Translocase</keyword>
<dbReference type="AlphaFoldDB" id="K2PXY8"/>
<accession>K2PXY8</accession>
<dbReference type="RefSeq" id="WP_004259357.1">
    <property type="nucleotide sequence ID" value="NZ_AMQS01000002.1"/>
</dbReference>
<dbReference type="InterPro" id="IPR003593">
    <property type="entry name" value="AAA+_ATPase"/>
</dbReference>
<evidence type="ECO:0000256" key="1">
    <source>
        <dbReference type="ARBA" id="ARBA00022448"/>
    </source>
</evidence>
<evidence type="ECO:0000259" key="5">
    <source>
        <dbReference type="PROSITE" id="PS50893"/>
    </source>
</evidence>
<dbReference type="PROSITE" id="PS50893">
    <property type="entry name" value="ABC_TRANSPORTER_2"/>
    <property type="match status" value="1"/>
</dbReference>
<organism evidence="6 7">
    <name type="scientific">Lactococcus garvieae DCC43</name>
    <dbReference type="NCBI Taxonomy" id="1231377"/>
    <lineage>
        <taxon>Bacteria</taxon>
        <taxon>Bacillati</taxon>
        <taxon>Bacillota</taxon>
        <taxon>Bacilli</taxon>
        <taxon>Lactobacillales</taxon>
        <taxon>Streptococcaceae</taxon>
        <taxon>Lactococcus</taxon>
    </lineage>
</organism>